<dbReference type="Gene3D" id="1.10.10.60">
    <property type="entry name" value="Homeodomain-like"/>
    <property type="match status" value="1"/>
</dbReference>
<dbReference type="OrthoDB" id="9796019at2"/>
<dbReference type="PANTHER" id="PTHR30055:SF148">
    <property type="entry name" value="TETR-FAMILY TRANSCRIPTIONAL REGULATOR"/>
    <property type="match status" value="1"/>
</dbReference>
<dbReference type="Gene3D" id="1.10.357.10">
    <property type="entry name" value="Tetracycline Repressor, domain 2"/>
    <property type="match status" value="1"/>
</dbReference>
<name>A0A4V1Y058_9ACTN</name>
<evidence type="ECO:0000259" key="5">
    <source>
        <dbReference type="PROSITE" id="PS50977"/>
    </source>
</evidence>
<dbReference type="InterPro" id="IPR011075">
    <property type="entry name" value="TetR_C"/>
</dbReference>
<dbReference type="SUPFAM" id="SSF48498">
    <property type="entry name" value="Tetracyclin repressor-like, C-terminal domain"/>
    <property type="match status" value="1"/>
</dbReference>
<keyword evidence="7" id="KW-1185">Reference proteome</keyword>
<dbReference type="EMBL" id="SDKM01000001">
    <property type="protein sequence ID" value="RYP89099.1"/>
    <property type="molecule type" value="Genomic_DNA"/>
</dbReference>
<dbReference type="Pfam" id="PF16859">
    <property type="entry name" value="TetR_C_11"/>
    <property type="match status" value="1"/>
</dbReference>
<sequence length="178" mass="19088">MLDATVALLEEAGWSGLTVEKIAARAGVGKQTIYRWYDGDLGRIVVDAYLDASDERIAPPDTGSVHDDLLAIVVPVAAMNADRGRGLALANRSLMAHAQVAAAFGEQYRTLHEHWRGPMLEAVRRGVGRGELCADTDPDLVVDLLLGLQWYRLLVGHLPTTEADAAASVDAALAAYRA</sequence>
<dbReference type="InterPro" id="IPR001647">
    <property type="entry name" value="HTH_TetR"/>
</dbReference>
<keyword evidence="3" id="KW-0804">Transcription</keyword>
<dbReference type="SUPFAM" id="SSF46689">
    <property type="entry name" value="Homeodomain-like"/>
    <property type="match status" value="1"/>
</dbReference>
<organism evidence="6 7">
    <name type="scientific">Nocardioides guangzhouensis</name>
    <dbReference type="NCBI Taxonomy" id="2497878"/>
    <lineage>
        <taxon>Bacteria</taxon>
        <taxon>Bacillati</taxon>
        <taxon>Actinomycetota</taxon>
        <taxon>Actinomycetes</taxon>
        <taxon>Propionibacteriales</taxon>
        <taxon>Nocardioidaceae</taxon>
        <taxon>Nocardioides</taxon>
    </lineage>
</organism>
<feature type="DNA-binding region" description="H-T-H motif" evidence="4">
    <location>
        <begin position="18"/>
        <end position="37"/>
    </location>
</feature>
<evidence type="ECO:0000256" key="1">
    <source>
        <dbReference type="ARBA" id="ARBA00023015"/>
    </source>
</evidence>
<evidence type="ECO:0000313" key="6">
    <source>
        <dbReference type="EMBL" id="RYP89099.1"/>
    </source>
</evidence>
<keyword evidence="1" id="KW-0805">Transcription regulation</keyword>
<feature type="domain" description="HTH tetR-type" evidence="5">
    <location>
        <begin position="1"/>
        <end position="55"/>
    </location>
</feature>
<gene>
    <name evidence="6" type="ORF">EKO23_00070</name>
</gene>
<dbReference type="InterPro" id="IPR036271">
    <property type="entry name" value="Tet_transcr_reg_TetR-rel_C_sf"/>
</dbReference>
<dbReference type="InterPro" id="IPR050109">
    <property type="entry name" value="HTH-type_TetR-like_transc_reg"/>
</dbReference>
<dbReference type="GO" id="GO:0000976">
    <property type="term" value="F:transcription cis-regulatory region binding"/>
    <property type="evidence" value="ECO:0007669"/>
    <property type="project" value="TreeGrafter"/>
</dbReference>
<dbReference type="Proteomes" id="UP000295198">
    <property type="component" value="Unassembled WGS sequence"/>
</dbReference>
<dbReference type="AlphaFoldDB" id="A0A4V1Y058"/>
<protein>
    <submittedName>
        <fullName evidence="6">TetR/AcrR family transcriptional regulator</fullName>
    </submittedName>
</protein>
<dbReference type="Pfam" id="PF00440">
    <property type="entry name" value="TetR_N"/>
    <property type="match status" value="1"/>
</dbReference>
<dbReference type="InterPro" id="IPR009057">
    <property type="entry name" value="Homeodomain-like_sf"/>
</dbReference>
<dbReference type="PROSITE" id="PS50977">
    <property type="entry name" value="HTH_TETR_2"/>
    <property type="match status" value="1"/>
</dbReference>
<dbReference type="GO" id="GO:0003700">
    <property type="term" value="F:DNA-binding transcription factor activity"/>
    <property type="evidence" value="ECO:0007669"/>
    <property type="project" value="TreeGrafter"/>
</dbReference>
<evidence type="ECO:0000313" key="7">
    <source>
        <dbReference type="Proteomes" id="UP000295198"/>
    </source>
</evidence>
<accession>A0A4V1Y058</accession>
<proteinExistence type="predicted"/>
<comment type="caution">
    <text evidence="6">The sequence shown here is derived from an EMBL/GenBank/DDBJ whole genome shotgun (WGS) entry which is preliminary data.</text>
</comment>
<evidence type="ECO:0000256" key="2">
    <source>
        <dbReference type="ARBA" id="ARBA00023125"/>
    </source>
</evidence>
<evidence type="ECO:0000256" key="3">
    <source>
        <dbReference type="ARBA" id="ARBA00023163"/>
    </source>
</evidence>
<keyword evidence="2 4" id="KW-0238">DNA-binding</keyword>
<evidence type="ECO:0000256" key="4">
    <source>
        <dbReference type="PROSITE-ProRule" id="PRU00335"/>
    </source>
</evidence>
<dbReference type="PANTHER" id="PTHR30055">
    <property type="entry name" value="HTH-TYPE TRANSCRIPTIONAL REGULATOR RUTR"/>
    <property type="match status" value="1"/>
</dbReference>
<reference evidence="6 7" key="1">
    <citation type="submission" date="2019-01" db="EMBL/GenBank/DDBJ databases">
        <title>Nocardioides guangzhouensis sp. nov., an actinobacterium isolated from soil.</title>
        <authorList>
            <person name="Fu Y."/>
            <person name="Cai Y."/>
            <person name="Lin Z."/>
            <person name="Chen P."/>
        </authorList>
    </citation>
    <scope>NUCLEOTIDE SEQUENCE [LARGE SCALE GENOMIC DNA]</scope>
    <source>
        <strain evidence="6 7">130</strain>
    </source>
</reference>